<dbReference type="EMBL" id="JAYMYQ010000002">
    <property type="protein sequence ID" value="KAK7350669.1"/>
    <property type="molecule type" value="Genomic_DNA"/>
</dbReference>
<protein>
    <submittedName>
        <fullName evidence="2">Uncharacterized protein</fullName>
    </submittedName>
</protein>
<feature type="signal peptide" evidence="1">
    <location>
        <begin position="1"/>
        <end position="35"/>
    </location>
</feature>
<dbReference type="AlphaFoldDB" id="A0AAN9MA26"/>
<name>A0AAN9MA26_CANGL</name>
<evidence type="ECO:0000313" key="3">
    <source>
        <dbReference type="Proteomes" id="UP001367508"/>
    </source>
</evidence>
<accession>A0AAN9MA26</accession>
<reference evidence="2 3" key="1">
    <citation type="submission" date="2024-01" db="EMBL/GenBank/DDBJ databases">
        <title>The genomes of 5 underutilized Papilionoideae crops provide insights into root nodulation and disease resistanc.</title>
        <authorList>
            <person name="Jiang F."/>
        </authorList>
    </citation>
    <scope>NUCLEOTIDE SEQUENCE [LARGE SCALE GENOMIC DNA]</scope>
    <source>
        <strain evidence="2">LVBAO_FW01</strain>
        <tissue evidence="2">Leaves</tissue>
    </source>
</reference>
<comment type="caution">
    <text evidence="2">The sequence shown here is derived from an EMBL/GenBank/DDBJ whole genome shotgun (WGS) entry which is preliminary data.</text>
</comment>
<proteinExistence type="predicted"/>
<gene>
    <name evidence="2" type="ORF">VNO77_09530</name>
</gene>
<feature type="chain" id="PRO_5042878132" evidence="1">
    <location>
        <begin position="36"/>
        <end position="145"/>
    </location>
</feature>
<evidence type="ECO:0000256" key="1">
    <source>
        <dbReference type="SAM" id="SignalP"/>
    </source>
</evidence>
<evidence type="ECO:0000313" key="2">
    <source>
        <dbReference type="EMBL" id="KAK7350669.1"/>
    </source>
</evidence>
<dbReference type="Proteomes" id="UP001367508">
    <property type="component" value="Unassembled WGS sequence"/>
</dbReference>
<sequence length="145" mass="16133">MLALMASSRTAWPRAVIIVILVLALISCIPATATASTVEHCLKLRLNPPPSPPRGSGYHSALDLSRIVCRDVFRVMAYSLRSTGKLPFSYLFALCEIFDDNEPKVESYIIHTFRPYNFHRLVAGRSCASIRNKQHAPSPSPLPRL</sequence>
<keyword evidence="1" id="KW-0732">Signal</keyword>
<organism evidence="2 3">
    <name type="scientific">Canavalia gladiata</name>
    <name type="common">Sword bean</name>
    <name type="synonym">Dolichos gladiatus</name>
    <dbReference type="NCBI Taxonomy" id="3824"/>
    <lineage>
        <taxon>Eukaryota</taxon>
        <taxon>Viridiplantae</taxon>
        <taxon>Streptophyta</taxon>
        <taxon>Embryophyta</taxon>
        <taxon>Tracheophyta</taxon>
        <taxon>Spermatophyta</taxon>
        <taxon>Magnoliopsida</taxon>
        <taxon>eudicotyledons</taxon>
        <taxon>Gunneridae</taxon>
        <taxon>Pentapetalae</taxon>
        <taxon>rosids</taxon>
        <taxon>fabids</taxon>
        <taxon>Fabales</taxon>
        <taxon>Fabaceae</taxon>
        <taxon>Papilionoideae</taxon>
        <taxon>50 kb inversion clade</taxon>
        <taxon>NPAAA clade</taxon>
        <taxon>indigoferoid/millettioid clade</taxon>
        <taxon>Phaseoleae</taxon>
        <taxon>Canavalia</taxon>
    </lineage>
</organism>
<keyword evidence="3" id="KW-1185">Reference proteome</keyword>